<dbReference type="NCBIfam" id="NF004127">
    <property type="entry name" value="PRK05617.1"/>
    <property type="match status" value="1"/>
</dbReference>
<evidence type="ECO:0000256" key="1">
    <source>
        <dbReference type="ARBA" id="ARBA00001709"/>
    </source>
</evidence>
<dbReference type="Gene3D" id="3.90.226.10">
    <property type="entry name" value="2-enoyl-CoA Hydratase, Chain A, domain 1"/>
    <property type="match status" value="1"/>
</dbReference>
<accession>A0A133KHK7</accession>
<dbReference type="InterPro" id="IPR029045">
    <property type="entry name" value="ClpP/crotonase-like_dom_sf"/>
</dbReference>
<dbReference type="PANTHER" id="PTHR43176:SF3">
    <property type="entry name" value="3-HYDROXYISOBUTYRYL-COA HYDROLASE, MITOCHONDRIAL"/>
    <property type="match status" value="1"/>
</dbReference>
<dbReference type="Pfam" id="PF16113">
    <property type="entry name" value="ECH_2"/>
    <property type="match status" value="1"/>
</dbReference>
<dbReference type="AlphaFoldDB" id="A0A133KHK7"/>
<dbReference type="OrthoDB" id="9775794at2"/>
<evidence type="ECO:0000256" key="3">
    <source>
        <dbReference type="ARBA" id="ARBA00022801"/>
    </source>
</evidence>
<sequence>MIKEKIKEKLGIIYLDRPQKINALTLAMIRDIRKILEKWEENEEIRAILFDSTSEKGFCSGGDLKEVYNDYLLKPSQKDKSVFFREEFELDKYIATYKKPVISHWYGIVMGGGIGLSINSDIIITDETTNWAMPETRLGFVPDVGVCKFLSTLPQALGQYLGLCGKSLGASDLIANKLCDFKISSLDYKKALDKLIALTKDYEAKELVDKYKSYLKSIEDKAEVSKIDHIREDINKYFSLSSPWEIYKAIEANKDDDFAREIYDDFKQRPGFMLYLQFEKYFLCKNLSYEETIDLDYKILNYSVDEGYMKEGIRAVMVDKDKMPSWRNENIKDVDMGKIKDLLQI</sequence>
<dbReference type="CDD" id="cd06558">
    <property type="entry name" value="crotonase-like"/>
    <property type="match status" value="1"/>
</dbReference>
<dbReference type="PATRIC" id="fig|33036.3.peg.360"/>
<dbReference type="STRING" id="33036.HMPREF3200_00359"/>
<dbReference type="EMBL" id="LRPM01000008">
    <property type="protein sequence ID" value="KWZ79018.1"/>
    <property type="molecule type" value="Genomic_DNA"/>
</dbReference>
<evidence type="ECO:0000313" key="6">
    <source>
        <dbReference type="Proteomes" id="UP000070383"/>
    </source>
</evidence>
<keyword evidence="5" id="KW-0413">Isomerase</keyword>
<keyword evidence="6" id="KW-1185">Reference proteome</keyword>
<evidence type="ECO:0000256" key="2">
    <source>
        <dbReference type="ARBA" id="ARBA00011915"/>
    </source>
</evidence>
<dbReference type="Proteomes" id="UP000070383">
    <property type="component" value="Unassembled WGS sequence"/>
</dbReference>
<reference evidence="6" key="1">
    <citation type="submission" date="2016-01" db="EMBL/GenBank/DDBJ databases">
        <authorList>
            <person name="Mitreva M."/>
            <person name="Pepin K.H."/>
            <person name="Mihindukulasuriya K.A."/>
            <person name="Fulton R."/>
            <person name="Fronick C."/>
            <person name="O'Laughlin M."/>
            <person name="Miner T."/>
            <person name="Herter B."/>
            <person name="Rosa B.A."/>
            <person name="Cordes M."/>
            <person name="Tomlinson C."/>
            <person name="Wollam A."/>
            <person name="Palsikar V.B."/>
            <person name="Mardis E.R."/>
            <person name="Wilson R.K."/>
        </authorList>
    </citation>
    <scope>NUCLEOTIDE SEQUENCE [LARGE SCALE GENOMIC DNA]</scope>
    <source>
        <strain evidence="6">MJR8151</strain>
    </source>
</reference>
<keyword evidence="3" id="KW-0378">Hydrolase</keyword>
<comment type="catalytic activity">
    <reaction evidence="1">
        <text>3-hydroxy-2-methylpropanoyl-CoA + H2O = 3-hydroxy-2-methylpropanoate + CoA + H(+)</text>
        <dbReference type="Rhea" id="RHEA:20888"/>
        <dbReference type="ChEBI" id="CHEBI:11805"/>
        <dbReference type="ChEBI" id="CHEBI:15377"/>
        <dbReference type="ChEBI" id="CHEBI:15378"/>
        <dbReference type="ChEBI" id="CHEBI:57287"/>
        <dbReference type="ChEBI" id="CHEBI:57340"/>
        <dbReference type="EC" id="3.1.2.4"/>
    </reaction>
</comment>
<feature type="domain" description="Enoyl-CoA hydratase/isomerase" evidence="4">
    <location>
        <begin position="11"/>
        <end position="342"/>
    </location>
</feature>
<dbReference type="InterPro" id="IPR045004">
    <property type="entry name" value="ECH_dom"/>
</dbReference>
<gene>
    <name evidence="5" type="ORF">HMPREF3200_00359</name>
</gene>
<dbReference type="SUPFAM" id="SSF52096">
    <property type="entry name" value="ClpP/crotonase"/>
    <property type="match status" value="1"/>
</dbReference>
<dbReference type="GO" id="GO:0006574">
    <property type="term" value="P:L-valine catabolic process"/>
    <property type="evidence" value="ECO:0007669"/>
    <property type="project" value="TreeGrafter"/>
</dbReference>
<protein>
    <recommendedName>
        <fullName evidence="2">3-hydroxyisobutyryl-CoA hydrolase</fullName>
        <ecNumber evidence="2">3.1.2.4</ecNumber>
    </recommendedName>
</protein>
<comment type="caution">
    <text evidence="5">The sequence shown here is derived from an EMBL/GenBank/DDBJ whole genome shotgun (WGS) entry which is preliminary data.</text>
</comment>
<dbReference type="PANTHER" id="PTHR43176">
    <property type="entry name" value="3-HYDROXYISOBUTYRYL-COA HYDROLASE-RELATED"/>
    <property type="match status" value="1"/>
</dbReference>
<dbReference type="GO" id="GO:0003860">
    <property type="term" value="F:3-hydroxyisobutyryl-CoA hydrolase activity"/>
    <property type="evidence" value="ECO:0007669"/>
    <property type="project" value="UniProtKB-EC"/>
</dbReference>
<evidence type="ECO:0000313" key="5">
    <source>
        <dbReference type="EMBL" id="KWZ79018.1"/>
    </source>
</evidence>
<organism evidence="5 6">
    <name type="scientific">Anaerococcus tetradius</name>
    <dbReference type="NCBI Taxonomy" id="33036"/>
    <lineage>
        <taxon>Bacteria</taxon>
        <taxon>Bacillati</taxon>
        <taxon>Bacillota</taxon>
        <taxon>Tissierellia</taxon>
        <taxon>Tissierellales</taxon>
        <taxon>Peptoniphilaceae</taxon>
        <taxon>Anaerococcus</taxon>
    </lineage>
</organism>
<proteinExistence type="predicted"/>
<name>A0A133KHK7_9FIRM</name>
<evidence type="ECO:0000259" key="4">
    <source>
        <dbReference type="Pfam" id="PF16113"/>
    </source>
</evidence>
<dbReference type="RefSeq" id="WP_060929000.1">
    <property type="nucleotide sequence ID" value="NZ_KQ955251.1"/>
</dbReference>
<dbReference type="GO" id="GO:0016853">
    <property type="term" value="F:isomerase activity"/>
    <property type="evidence" value="ECO:0007669"/>
    <property type="project" value="UniProtKB-KW"/>
</dbReference>
<dbReference type="EC" id="3.1.2.4" evidence="2"/>
<dbReference type="InterPro" id="IPR032259">
    <property type="entry name" value="HIBYL-CoA-H"/>
</dbReference>